<dbReference type="Gene3D" id="1.10.530.10">
    <property type="match status" value="1"/>
</dbReference>
<accession>A0A6M3MCU5</accession>
<reference evidence="2" key="1">
    <citation type="submission" date="2020-03" db="EMBL/GenBank/DDBJ databases">
        <title>The deep terrestrial virosphere.</title>
        <authorList>
            <person name="Holmfeldt K."/>
            <person name="Nilsson E."/>
            <person name="Simone D."/>
            <person name="Lopez-Fernandez M."/>
            <person name="Wu X."/>
            <person name="de Brujin I."/>
            <person name="Lundin D."/>
            <person name="Andersson A."/>
            <person name="Bertilsson S."/>
            <person name="Dopson M."/>
        </authorList>
    </citation>
    <scope>NUCLEOTIDE SEQUENCE</scope>
    <source>
        <strain evidence="2">MM171B01159</strain>
    </source>
</reference>
<name>A0A6M3MCU5_9ZZZZ</name>
<evidence type="ECO:0000313" key="2">
    <source>
        <dbReference type="EMBL" id="QJB02592.1"/>
    </source>
</evidence>
<dbReference type="InterPro" id="IPR023346">
    <property type="entry name" value="Lysozyme-like_dom_sf"/>
</dbReference>
<proteinExistence type="predicted"/>
<dbReference type="EMBL" id="MT143794">
    <property type="protein sequence ID" value="QJB02592.1"/>
    <property type="molecule type" value="Genomic_DNA"/>
</dbReference>
<dbReference type="SUPFAM" id="SSF53955">
    <property type="entry name" value="Lysozyme-like"/>
    <property type="match status" value="1"/>
</dbReference>
<feature type="domain" description="Transglycosylase SLT" evidence="1">
    <location>
        <begin position="460"/>
        <end position="555"/>
    </location>
</feature>
<organism evidence="2">
    <name type="scientific">viral metagenome</name>
    <dbReference type="NCBI Taxonomy" id="1070528"/>
    <lineage>
        <taxon>unclassified sequences</taxon>
        <taxon>metagenomes</taxon>
        <taxon>organismal metagenomes</taxon>
    </lineage>
</organism>
<dbReference type="CDD" id="cd00254">
    <property type="entry name" value="LT-like"/>
    <property type="match status" value="1"/>
</dbReference>
<dbReference type="AlphaFoldDB" id="A0A6M3MCU5"/>
<dbReference type="Pfam" id="PF01464">
    <property type="entry name" value="SLT"/>
    <property type="match status" value="1"/>
</dbReference>
<sequence>MPDENVIKDYLIGLGFKVDTASLNKMKESLKQVGREVKDTSAKISSDSRWAATGFSQAATGFTTAAKAIAAAFASVTIATVKLFDKTSQADLGYQKFALKMYMAKGAAKEFKIVTDAMGESFEDIAWIPELTQRYRALMMDARKMALPEDADAQFKYLRSIRHEFDRLKVEATYGMQWVGMALFKHLQEPITKIKEGAVKLNDYIIQNMPEISEKIADWISKVLIKGYEFGVFIKDLFGDLKGLHGKFPEWAKAWGIWETAIAAVFVIGGPVTKAFVAIGLAAKAMESLYSYLDGSKGEVESPFWKGLMENLYDFRRAIQVVIISWEYLKELLGFSLDKKTKDWVPGEEEAKEGIKFRETAKGEWVSVDNAATLKAMAEKHRQTAEKTISDLWGKTEASTIKSINQRMREWDEEDLRAFGSREKKMKSLIREEIPSMRRYRGDYEYEAFHPGKETILGGMISKAAKKYKADEATIKAIVQMESSSQLYPKVGAAGEVGPMQLMRVHTKGMKDPTDPEENIMVGTAFYKKMRDKYKEEAKAIAAYHIGETKMDKYGGGIPSYAEKYVEDVLRFKEQITNNNNITINITGQTNEELVSKVEEVVRRAAVGDTVRIIRTAGVAP</sequence>
<evidence type="ECO:0000259" key="1">
    <source>
        <dbReference type="Pfam" id="PF01464"/>
    </source>
</evidence>
<dbReference type="InterPro" id="IPR008258">
    <property type="entry name" value="Transglycosylase_SLT_dom_1"/>
</dbReference>
<gene>
    <name evidence="2" type="ORF">MM171B01159_0010</name>
</gene>
<protein>
    <submittedName>
        <fullName evidence="2">Putative transglycosylase</fullName>
    </submittedName>
</protein>